<evidence type="ECO:0000256" key="14">
    <source>
        <dbReference type="ARBA" id="ARBA00023170"/>
    </source>
</evidence>
<keyword evidence="12" id="KW-1133">Transmembrane helix</keyword>
<reference evidence="18 19" key="1">
    <citation type="journal article" date="2018" name="Mol. Plant">
        <title>The genome of Artemisia annua provides insight into the evolution of Asteraceae family and artemisinin biosynthesis.</title>
        <authorList>
            <person name="Shen Q."/>
            <person name="Zhang L."/>
            <person name="Liao Z."/>
            <person name="Wang S."/>
            <person name="Yan T."/>
            <person name="Shi P."/>
            <person name="Liu M."/>
            <person name="Fu X."/>
            <person name="Pan Q."/>
            <person name="Wang Y."/>
            <person name="Lv Z."/>
            <person name="Lu X."/>
            <person name="Zhang F."/>
            <person name="Jiang W."/>
            <person name="Ma Y."/>
            <person name="Chen M."/>
            <person name="Hao X."/>
            <person name="Li L."/>
            <person name="Tang Y."/>
            <person name="Lv G."/>
            <person name="Zhou Y."/>
            <person name="Sun X."/>
            <person name="Brodelius P.E."/>
            <person name="Rose J.K.C."/>
            <person name="Tang K."/>
        </authorList>
    </citation>
    <scope>NUCLEOTIDE SEQUENCE [LARGE SCALE GENOMIC DNA]</scope>
    <source>
        <strain evidence="19">cv. Huhao1</strain>
        <tissue evidence="18">Leaf</tissue>
    </source>
</reference>
<keyword evidence="19" id="KW-1185">Reference proteome</keyword>
<keyword evidence="4" id="KW-1003">Cell membrane</keyword>
<sequence>MSSSLNLEDFRIPLEELKRATFNFQTWRLHAGYKGELSERWQNREVFIKQYDKDDRFESPKLEIVSRLHHENIISFVGYCDEDDDDIYIAYEYFAHERLDDILKTDSAIKLTWEYRLKLCIMVAKVLNYLHSGFGDGRVIHGDVKCENILLKTDIFELKVCGFKHSKLVPINQPHQHHYCPEELFEKSHTDPIYKETSVLNPESDVYSFGVLMFVILHGTGSNDDDRTGSDDDSPDSTETHDDCIWAQDNKAQLMNLVRGCYDDGPYKLVDPNLKGDFSHRSLQIFTTLAYKCISFDIKERPMMDEIIKTIEKALDIHNDGRLFANTIRTIKKFSIPLEEIMKATDAAEFDRRISSEPHMMTYRGKLVDRCNDREAFFKHWTSKKYIKRNIDMILSEICLFSSFHHENITPFIGYCYEVSDEIIIVSEYAVNGSLCGNLEYQNMESYLTWAQRLKICLGAARGLKYLHSEDERISMITWVRRYNEEIDKLIDYRIKDEIDARSLHMFKQLAYKCISFNMKDRPSMNQVVKRLEEALYIQTHGAASTLARKNQKLEDFRIPLKDINLAIGVKGQETRIGDGGFGFVYKGQLSERWQNRTVAIKCLRPDSNEKIIVYEFASNGSLDRHLEDKEKRRFLTWEHRLKICLGAARGLDYLHSGLGEENRVIHRDVKSGNILLDHNFVAKVCDFGLAKSGPINQQHTQVYTNAAGTNFYMDPVYHEGGVLRKQSDVYSFGVVMFELLSGMLAYHQRKLEGGKHIPLINIVRRYYDYKPDLIIDPLIRDEIDNRSFNAYREVAFQCISFNSKERPTMEVIVDRVEEALDLQVTNQGDLQQKVTKS</sequence>
<keyword evidence="11 16" id="KW-0067">ATP-binding</keyword>
<dbReference type="SUPFAM" id="SSF56112">
    <property type="entry name" value="Protein kinase-like (PK-like)"/>
    <property type="match status" value="3"/>
</dbReference>
<dbReference type="GO" id="GO:0009506">
    <property type="term" value="C:plasmodesma"/>
    <property type="evidence" value="ECO:0007669"/>
    <property type="project" value="TreeGrafter"/>
</dbReference>
<dbReference type="InterPro" id="IPR045272">
    <property type="entry name" value="ANXUR1/2-like"/>
</dbReference>
<dbReference type="STRING" id="35608.A0A2U1MWU5"/>
<evidence type="ECO:0000256" key="12">
    <source>
        <dbReference type="ARBA" id="ARBA00022989"/>
    </source>
</evidence>
<dbReference type="GO" id="GO:0004714">
    <property type="term" value="F:transmembrane receptor protein tyrosine kinase activity"/>
    <property type="evidence" value="ECO:0007669"/>
    <property type="project" value="InterPro"/>
</dbReference>
<gene>
    <name evidence="18" type="ORF">CTI12_AA166810</name>
</gene>
<dbReference type="InterPro" id="IPR011009">
    <property type="entry name" value="Kinase-like_dom_sf"/>
</dbReference>
<dbReference type="PANTHER" id="PTHR27003:SF359">
    <property type="entry name" value="SERINE_THREONINE-PROTEIN KINASE UNC-51-RELATED"/>
    <property type="match status" value="1"/>
</dbReference>
<name>A0A2U1MWU5_ARTAN</name>
<comment type="similarity">
    <text evidence="3">In the C-terminal section; belongs to the protein kinase superfamily. Ser/Thr protein kinase family.</text>
</comment>
<evidence type="ECO:0000256" key="3">
    <source>
        <dbReference type="ARBA" id="ARBA00010217"/>
    </source>
</evidence>
<evidence type="ECO:0000256" key="15">
    <source>
        <dbReference type="ARBA" id="ARBA00023180"/>
    </source>
</evidence>
<evidence type="ECO:0000256" key="2">
    <source>
        <dbReference type="ARBA" id="ARBA00008536"/>
    </source>
</evidence>
<keyword evidence="9 16" id="KW-0547">Nucleotide-binding</keyword>
<evidence type="ECO:0000256" key="4">
    <source>
        <dbReference type="ARBA" id="ARBA00022475"/>
    </source>
</evidence>
<evidence type="ECO:0000256" key="13">
    <source>
        <dbReference type="ARBA" id="ARBA00023136"/>
    </source>
</evidence>
<dbReference type="SMART" id="SM00220">
    <property type="entry name" value="S_TKc"/>
    <property type="match status" value="1"/>
</dbReference>
<evidence type="ECO:0000259" key="17">
    <source>
        <dbReference type="PROSITE" id="PS50011"/>
    </source>
</evidence>
<dbReference type="PROSITE" id="PS00107">
    <property type="entry name" value="PROTEIN_KINASE_ATP"/>
    <property type="match status" value="1"/>
</dbReference>
<evidence type="ECO:0000313" key="18">
    <source>
        <dbReference type="EMBL" id="PWA65745.1"/>
    </source>
</evidence>
<evidence type="ECO:0000313" key="19">
    <source>
        <dbReference type="Proteomes" id="UP000245207"/>
    </source>
</evidence>
<evidence type="ECO:0000256" key="6">
    <source>
        <dbReference type="ARBA" id="ARBA00022679"/>
    </source>
</evidence>
<dbReference type="GO" id="GO:0005886">
    <property type="term" value="C:plasma membrane"/>
    <property type="evidence" value="ECO:0007669"/>
    <property type="project" value="UniProtKB-SubCell"/>
</dbReference>
<dbReference type="InterPro" id="IPR000719">
    <property type="entry name" value="Prot_kinase_dom"/>
</dbReference>
<keyword evidence="10" id="KW-0418">Kinase</keyword>
<keyword evidence="8" id="KW-0732">Signal</keyword>
<evidence type="ECO:0000256" key="8">
    <source>
        <dbReference type="ARBA" id="ARBA00022729"/>
    </source>
</evidence>
<evidence type="ECO:0000256" key="7">
    <source>
        <dbReference type="ARBA" id="ARBA00022692"/>
    </source>
</evidence>
<dbReference type="PROSITE" id="PS00108">
    <property type="entry name" value="PROTEIN_KINASE_ST"/>
    <property type="match status" value="2"/>
</dbReference>
<dbReference type="GO" id="GO:0004674">
    <property type="term" value="F:protein serine/threonine kinase activity"/>
    <property type="evidence" value="ECO:0007669"/>
    <property type="project" value="UniProtKB-KW"/>
</dbReference>
<protein>
    <recommendedName>
        <fullName evidence="17">Protein kinase domain-containing protein</fullName>
    </recommendedName>
</protein>
<comment type="caution">
    <text evidence="18">The sequence shown here is derived from an EMBL/GenBank/DDBJ whole genome shotgun (WGS) entry which is preliminary data.</text>
</comment>
<keyword evidence="13" id="KW-0472">Membrane</keyword>
<dbReference type="InterPro" id="IPR008271">
    <property type="entry name" value="Ser/Thr_kinase_AS"/>
</dbReference>
<dbReference type="InterPro" id="IPR017441">
    <property type="entry name" value="Protein_kinase_ATP_BS"/>
</dbReference>
<dbReference type="FunFam" id="1.10.510.10:FF:000240">
    <property type="entry name" value="Lectin-domain containing receptor kinase A4.3"/>
    <property type="match status" value="1"/>
</dbReference>
<evidence type="ECO:0000256" key="5">
    <source>
        <dbReference type="ARBA" id="ARBA00022527"/>
    </source>
</evidence>
<dbReference type="Gene3D" id="1.10.510.10">
    <property type="entry name" value="Transferase(Phosphotransferase) domain 1"/>
    <property type="match status" value="4"/>
</dbReference>
<dbReference type="EMBL" id="PKPP01004166">
    <property type="protein sequence ID" value="PWA65745.1"/>
    <property type="molecule type" value="Genomic_DNA"/>
</dbReference>
<evidence type="ECO:0000256" key="1">
    <source>
        <dbReference type="ARBA" id="ARBA00004251"/>
    </source>
</evidence>
<evidence type="ECO:0000256" key="16">
    <source>
        <dbReference type="PROSITE-ProRule" id="PRU10141"/>
    </source>
</evidence>
<comment type="similarity">
    <text evidence="2">In the N-terminal section; belongs to the leguminous lectin family.</text>
</comment>
<dbReference type="OrthoDB" id="4062651at2759"/>
<dbReference type="PANTHER" id="PTHR27003">
    <property type="entry name" value="OS07G0166700 PROTEIN"/>
    <property type="match status" value="1"/>
</dbReference>
<organism evidence="18 19">
    <name type="scientific">Artemisia annua</name>
    <name type="common">Sweet wormwood</name>
    <dbReference type="NCBI Taxonomy" id="35608"/>
    <lineage>
        <taxon>Eukaryota</taxon>
        <taxon>Viridiplantae</taxon>
        <taxon>Streptophyta</taxon>
        <taxon>Embryophyta</taxon>
        <taxon>Tracheophyta</taxon>
        <taxon>Spermatophyta</taxon>
        <taxon>Magnoliopsida</taxon>
        <taxon>eudicotyledons</taxon>
        <taxon>Gunneridae</taxon>
        <taxon>Pentapetalae</taxon>
        <taxon>asterids</taxon>
        <taxon>campanulids</taxon>
        <taxon>Asterales</taxon>
        <taxon>Asteraceae</taxon>
        <taxon>Asteroideae</taxon>
        <taxon>Anthemideae</taxon>
        <taxon>Artemisiinae</taxon>
        <taxon>Artemisia</taxon>
    </lineage>
</organism>
<keyword evidence="7" id="KW-0812">Transmembrane</keyword>
<keyword evidence="5" id="KW-0723">Serine/threonine-protein kinase</keyword>
<keyword evidence="15" id="KW-0325">Glycoprotein</keyword>
<dbReference type="InterPro" id="IPR001245">
    <property type="entry name" value="Ser-Thr/Tyr_kinase_cat_dom"/>
</dbReference>
<feature type="binding site" evidence="16">
    <location>
        <position position="602"/>
    </location>
    <ligand>
        <name>ATP</name>
        <dbReference type="ChEBI" id="CHEBI:30616"/>
    </ligand>
</feature>
<feature type="domain" description="Protein kinase" evidence="17">
    <location>
        <begin position="533"/>
        <end position="821"/>
    </location>
</feature>
<accession>A0A2U1MWU5</accession>
<dbReference type="Pfam" id="PF07714">
    <property type="entry name" value="PK_Tyr_Ser-Thr"/>
    <property type="match status" value="3"/>
</dbReference>
<feature type="domain" description="Protein kinase" evidence="17">
    <location>
        <begin position="23"/>
        <end position="315"/>
    </location>
</feature>
<dbReference type="Proteomes" id="UP000245207">
    <property type="component" value="Unassembled WGS sequence"/>
</dbReference>
<keyword evidence="6" id="KW-0808">Transferase</keyword>
<dbReference type="Gene3D" id="3.30.200.20">
    <property type="entry name" value="Phosphorylase Kinase, domain 1"/>
    <property type="match status" value="2"/>
</dbReference>
<dbReference type="GO" id="GO:0002229">
    <property type="term" value="P:defense response to oomycetes"/>
    <property type="evidence" value="ECO:0007669"/>
    <property type="project" value="UniProtKB-ARBA"/>
</dbReference>
<keyword evidence="14" id="KW-0675">Receptor</keyword>
<evidence type="ECO:0000256" key="10">
    <source>
        <dbReference type="ARBA" id="ARBA00022777"/>
    </source>
</evidence>
<evidence type="ECO:0000256" key="11">
    <source>
        <dbReference type="ARBA" id="ARBA00022840"/>
    </source>
</evidence>
<dbReference type="PROSITE" id="PS50011">
    <property type="entry name" value="PROTEIN_KINASE_DOM"/>
    <property type="match status" value="2"/>
</dbReference>
<evidence type="ECO:0000256" key="9">
    <source>
        <dbReference type="ARBA" id="ARBA00022741"/>
    </source>
</evidence>
<comment type="subcellular location">
    <subcellularLocation>
        <location evidence="1">Cell membrane</location>
        <topology evidence="1">Single-pass type I membrane protein</topology>
    </subcellularLocation>
</comment>
<dbReference type="AlphaFoldDB" id="A0A2U1MWU5"/>
<dbReference type="GO" id="GO:0005524">
    <property type="term" value="F:ATP binding"/>
    <property type="evidence" value="ECO:0007669"/>
    <property type="project" value="UniProtKB-UniRule"/>
</dbReference>
<proteinExistence type="inferred from homology"/>